<evidence type="ECO:0000313" key="2">
    <source>
        <dbReference type="Proteomes" id="UP001234178"/>
    </source>
</evidence>
<evidence type="ECO:0000313" key="1">
    <source>
        <dbReference type="EMBL" id="KAK4007258.1"/>
    </source>
</evidence>
<comment type="caution">
    <text evidence="1">The sequence shown here is derived from an EMBL/GenBank/DDBJ whole genome shotgun (WGS) entry which is preliminary data.</text>
</comment>
<dbReference type="Proteomes" id="UP001234178">
    <property type="component" value="Unassembled WGS sequence"/>
</dbReference>
<reference evidence="1 2" key="1">
    <citation type="journal article" date="2023" name="Nucleic Acids Res.">
        <title>The hologenome of Daphnia magna reveals possible DNA methylation and microbiome-mediated evolution of the host genome.</title>
        <authorList>
            <person name="Chaturvedi A."/>
            <person name="Li X."/>
            <person name="Dhandapani V."/>
            <person name="Marshall H."/>
            <person name="Kissane S."/>
            <person name="Cuenca-Cambronero M."/>
            <person name="Asole G."/>
            <person name="Calvet F."/>
            <person name="Ruiz-Romero M."/>
            <person name="Marangio P."/>
            <person name="Guigo R."/>
            <person name="Rago D."/>
            <person name="Mirbahai L."/>
            <person name="Eastwood N."/>
            <person name="Colbourne J.K."/>
            <person name="Zhou J."/>
            <person name="Mallon E."/>
            <person name="Orsini L."/>
        </authorList>
    </citation>
    <scope>NUCLEOTIDE SEQUENCE [LARGE SCALE GENOMIC DNA]</scope>
    <source>
        <strain evidence="1">LRV0_1</strain>
    </source>
</reference>
<dbReference type="EMBL" id="JAOYFB010000002">
    <property type="protein sequence ID" value="KAK4007258.1"/>
    <property type="molecule type" value="Genomic_DNA"/>
</dbReference>
<name>A0ABQ9Z2Z0_9CRUS</name>
<proteinExistence type="predicted"/>
<organism evidence="1 2">
    <name type="scientific">Daphnia magna</name>
    <dbReference type="NCBI Taxonomy" id="35525"/>
    <lineage>
        <taxon>Eukaryota</taxon>
        <taxon>Metazoa</taxon>
        <taxon>Ecdysozoa</taxon>
        <taxon>Arthropoda</taxon>
        <taxon>Crustacea</taxon>
        <taxon>Branchiopoda</taxon>
        <taxon>Diplostraca</taxon>
        <taxon>Cladocera</taxon>
        <taxon>Anomopoda</taxon>
        <taxon>Daphniidae</taxon>
        <taxon>Daphnia</taxon>
    </lineage>
</organism>
<accession>A0ABQ9Z2Z0</accession>
<protein>
    <submittedName>
        <fullName evidence="1">Uncharacterized protein</fullName>
    </submittedName>
</protein>
<sequence>MVSIEFQKTFELYEILVLPVYDAKNGLGLRHSSLPQFLAVAGDQQTFIELSEEEEPVKIAQLSEGIIHFLGGPSVIPTEGYQLDAANGIDRQVPKIGVDVTTIYNRLDPWKERGSPNSDQEKQHHDLERIVVRMRLDALKKMSSVEATGDGEQTAEWSAQLDKLEDRIMEHEQYCMETL</sequence>
<gene>
    <name evidence="1" type="ORF">OUZ56_012419</name>
</gene>
<keyword evidence="2" id="KW-1185">Reference proteome</keyword>